<accession>A0AAN7SD38</accession>
<sequence>MDATCVVSRAERALQLFVIHYLYNNAVFPVLCSIMKRKKITTSYKILLNLRDEVLQNRAVASIMTDYECANVFSKRGCWFHFNKAVFTQVR</sequence>
<dbReference type="AlphaFoldDB" id="A0AAN7SD38"/>
<evidence type="ECO:0008006" key="3">
    <source>
        <dbReference type="Google" id="ProtNLM"/>
    </source>
</evidence>
<proteinExistence type="predicted"/>
<keyword evidence="2" id="KW-1185">Reference proteome</keyword>
<reference evidence="2" key="1">
    <citation type="submission" date="2023-01" db="EMBL/GenBank/DDBJ databases">
        <title>Key to firefly adult light organ development and bioluminescence: homeobox transcription factors regulate luciferase expression and transportation to peroxisome.</title>
        <authorList>
            <person name="Fu X."/>
        </authorList>
    </citation>
    <scope>NUCLEOTIDE SEQUENCE [LARGE SCALE GENOMIC DNA]</scope>
</reference>
<evidence type="ECO:0000313" key="1">
    <source>
        <dbReference type="EMBL" id="KAK4875582.1"/>
    </source>
</evidence>
<protein>
    <recommendedName>
        <fullName evidence="3">MULE transposase domain-containing protein</fullName>
    </recommendedName>
</protein>
<dbReference type="EMBL" id="JARPUR010000005">
    <property type="protein sequence ID" value="KAK4875582.1"/>
    <property type="molecule type" value="Genomic_DNA"/>
</dbReference>
<name>A0AAN7SD38_9COLE</name>
<dbReference type="Proteomes" id="UP001353858">
    <property type="component" value="Unassembled WGS sequence"/>
</dbReference>
<comment type="caution">
    <text evidence="1">The sequence shown here is derived from an EMBL/GenBank/DDBJ whole genome shotgun (WGS) entry which is preliminary data.</text>
</comment>
<evidence type="ECO:0000313" key="2">
    <source>
        <dbReference type="Proteomes" id="UP001353858"/>
    </source>
</evidence>
<organism evidence="1 2">
    <name type="scientific">Aquatica leii</name>
    <dbReference type="NCBI Taxonomy" id="1421715"/>
    <lineage>
        <taxon>Eukaryota</taxon>
        <taxon>Metazoa</taxon>
        <taxon>Ecdysozoa</taxon>
        <taxon>Arthropoda</taxon>
        <taxon>Hexapoda</taxon>
        <taxon>Insecta</taxon>
        <taxon>Pterygota</taxon>
        <taxon>Neoptera</taxon>
        <taxon>Endopterygota</taxon>
        <taxon>Coleoptera</taxon>
        <taxon>Polyphaga</taxon>
        <taxon>Elateriformia</taxon>
        <taxon>Elateroidea</taxon>
        <taxon>Lampyridae</taxon>
        <taxon>Luciolinae</taxon>
        <taxon>Aquatica</taxon>
    </lineage>
</organism>
<gene>
    <name evidence="1" type="ORF">RN001_012004</name>
</gene>